<sequence>MPYTQQALNESRRFGVRPVPTLRPLAWLGRGWQDLRRCALLSLLQGLLLLGGGVIIYRVWGDHFGLLAGAFSGLLLVAPVLATGFYASSRALERGQKPGLHTLVQAFWPGHVQLIKFGLLLGLAGAGWMLCSAALITLMAPGAVHTPTEFLYRVVLAEDSLLFPLWLALGALLAAPVFASSVVAVPLLMDQRLRVLAAVFASWRVVMEHPAPCALWAFLIMALVGLGMATAMLGLVVILPWLGHASWHAYRDLVRQPVEH</sequence>
<dbReference type="Proteomes" id="UP001606099">
    <property type="component" value="Unassembled WGS sequence"/>
</dbReference>
<gene>
    <name evidence="2" type="ORF">ACG0Z6_03615</name>
</gene>
<keyword evidence="3" id="KW-1185">Reference proteome</keyword>
<evidence type="ECO:0000313" key="2">
    <source>
        <dbReference type="EMBL" id="MFG6447327.1"/>
    </source>
</evidence>
<keyword evidence="1" id="KW-1133">Transmembrane helix</keyword>
<evidence type="ECO:0000256" key="1">
    <source>
        <dbReference type="SAM" id="Phobius"/>
    </source>
</evidence>
<feature type="transmembrane region" description="Helical" evidence="1">
    <location>
        <begin position="38"/>
        <end position="60"/>
    </location>
</feature>
<comment type="caution">
    <text evidence="2">The sequence shown here is derived from an EMBL/GenBank/DDBJ whole genome shotgun (WGS) entry which is preliminary data.</text>
</comment>
<accession>A0ABW7FSM8</accession>
<name>A0ABW7FSM8_9BURK</name>
<feature type="transmembrane region" description="Helical" evidence="1">
    <location>
        <begin position="214"/>
        <end position="242"/>
    </location>
</feature>
<dbReference type="InterPro" id="IPR018692">
    <property type="entry name" value="DUF2189"/>
</dbReference>
<feature type="transmembrane region" description="Helical" evidence="1">
    <location>
        <begin position="66"/>
        <end position="87"/>
    </location>
</feature>
<feature type="transmembrane region" description="Helical" evidence="1">
    <location>
        <begin position="117"/>
        <end position="143"/>
    </location>
</feature>
<proteinExistence type="predicted"/>
<keyword evidence="1" id="KW-0812">Transmembrane</keyword>
<dbReference type="RefSeq" id="WP_394458693.1">
    <property type="nucleotide sequence ID" value="NZ_JBIGHZ010000001.1"/>
</dbReference>
<keyword evidence="1" id="KW-0472">Membrane</keyword>
<feature type="transmembrane region" description="Helical" evidence="1">
    <location>
        <begin position="163"/>
        <end position="188"/>
    </location>
</feature>
<evidence type="ECO:0000313" key="3">
    <source>
        <dbReference type="Proteomes" id="UP001606099"/>
    </source>
</evidence>
<reference evidence="2 3" key="1">
    <citation type="submission" date="2024-08" db="EMBL/GenBank/DDBJ databases">
        <authorList>
            <person name="Lu H."/>
        </authorList>
    </citation>
    <scope>NUCLEOTIDE SEQUENCE [LARGE SCALE GENOMIC DNA]</scope>
    <source>
        <strain evidence="2 3">BYS180W</strain>
    </source>
</reference>
<dbReference type="EMBL" id="JBIGHZ010000001">
    <property type="protein sequence ID" value="MFG6447327.1"/>
    <property type="molecule type" value="Genomic_DNA"/>
</dbReference>
<organism evidence="2 3">
    <name type="scientific">Roseateles rivi</name>
    <dbReference type="NCBI Taxonomy" id="3299028"/>
    <lineage>
        <taxon>Bacteria</taxon>
        <taxon>Pseudomonadati</taxon>
        <taxon>Pseudomonadota</taxon>
        <taxon>Betaproteobacteria</taxon>
        <taxon>Burkholderiales</taxon>
        <taxon>Sphaerotilaceae</taxon>
        <taxon>Roseateles</taxon>
    </lineage>
</organism>
<dbReference type="Pfam" id="PF09955">
    <property type="entry name" value="DUF2189"/>
    <property type="match status" value="1"/>
</dbReference>
<protein>
    <submittedName>
        <fullName evidence="2">DUF2189 domain-containing protein</fullName>
    </submittedName>
</protein>